<dbReference type="Gene3D" id="3.30.450.20">
    <property type="entry name" value="PAS domain"/>
    <property type="match status" value="3"/>
</dbReference>
<evidence type="ECO:0000313" key="15">
    <source>
        <dbReference type="EMBL" id="SJM28094.1"/>
    </source>
</evidence>
<dbReference type="PROSITE" id="PS50112">
    <property type="entry name" value="PAS"/>
    <property type="match status" value="2"/>
</dbReference>
<dbReference type="SMART" id="SM00086">
    <property type="entry name" value="PAC"/>
    <property type="match status" value="3"/>
</dbReference>
<dbReference type="SMART" id="SM00091">
    <property type="entry name" value="PAS"/>
    <property type="match status" value="3"/>
</dbReference>
<dbReference type="Pfam" id="PF00512">
    <property type="entry name" value="HisKA"/>
    <property type="match status" value="1"/>
</dbReference>
<dbReference type="GO" id="GO:0000155">
    <property type="term" value="F:phosphorelay sensor kinase activity"/>
    <property type="evidence" value="ECO:0007669"/>
    <property type="project" value="InterPro"/>
</dbReference>
<feature type="domain" description="PAC" evidence="14">
    <location>
        <begin position="651"/>
        <end position="703"/>
    </location>
</feature>
<feature type="domain" description="PAC" evidence="14">
    <location>
        <begin position="517"/>
        <end position="569"/>
    </location>
</feature>
<organism evidence="15 16">
    <name type="scientific">Mesorhizobium delmotii</name>
    <dbReference type="NCBI Taxonomy" id="1631247"/>
    <lineage>
        <taxon>Bacteria</taxon>
        <taxon>Pseudomonadati</taxon>
        <taxon>Pseudomonadota</taxon>
        <taxon>Alphaproteobacteria</taxon>
        <taxon>Hyphomicrobiales</taxon>
        <taxon>Phyllobacteriaceae</taxon>
        <taxon>Mesorhizobium</taxon>
    </lineage>
</organism>
<keyword evidence="4" id="KW-1003">Cell membrane</keyword>
<dbReference type="InterPro" id="IPR036097">
    <property type="entry name" value="HisK_dim/P_sf"/>
</dbReference>
<feature type="domain" description="PAC" evidence="14">
    <location>
        <begin position="384"/>
        <end position="436"/>
    </location>
</feature>
<dbReference type="InterPro" id="IPR007895">
    <property type="entry name" value="MASE1"/>
</dbReference>
<dbReference type="InterPro" id="IPR004358">
    <property type="entry name" value="Sig_transdc_His_kin-like_C"/>
</dbReference>
<sequence>MMSVWSRPQFLHLGLFFAAYVLGCGFAQALAIVPGITVSIWPPGGVFIATLILTSPYSWPWWILAGCLAEMFAQFVWFHSPLPAGFLIYVGNALGAAVGATLVNRTCGRPVRLETLQEVLAFVVLGAGVAPLVSATVGSATLAWFGVESQTFTAVWPLFWIGDATGILLVAPPALVVIQYWRSKTQFSPAQRAEAGVLGLIFLGVAALSLSDVYLPTPYIIMPPLLWAAARFEFRGAAVALTLLALITMALTISGDSQFVGDPESQRERQVMLQLFLAISAFSALIVAAISRQYQLALATSRDRERELSQLVDMVPSHVWRLTPDGEPIFFNKRMVDFLGLDVADTVKPGMSRLTAMIEAGVHPDDAAAFGDTLRDRLATGEVFAMRYRLRRLDGTYRWMSSRAEPMRDQEGRIVQWYGLCHDIDDQMHAEEALRRSERQLQETIDAVPVRIWSAKPTGGPVYFNKRYQDHFRSVIADFEALEEPRIEQLLQELIHPEDAPEVQNTLRNCFETGGMSTMRFRWREQHGAYRWAECRVEPRRNEDGEVAEWYGVSLDIDDEVRAQEALRDRERELSQLVNMVPVHIRRLTPKGEPTFFNKRLLDFFGLNDLAQLDKPDMSRLAAAIQALVHLDDAPLLLNTVRHSLATGEPYFMKYRMRHADGAYRWVDGRGEPVRDQSGAILQWYAISIDIDGEVRAQEDLRLAQASLARASQAASLAELSASIAHEVNQPLAAIVANSSACHRWLSAEPPNLERAKITAERIIRDANSAAEVVSRIRALFRQSVEPRNRTMLGSIIAEARDLMAEEAARRRVRLDVDVGSSLPLLALDRVHIQQVLVNLIRNGMDAMDSIAGDRVLGVRVRRVGDVVQTEISDRGAGVAFPDKIFEPFFTTKGNGMGMGLAISRSIVESHGGRLWAEKNEPQGATFVFTLPIETKAAP</sequence>
<dbReference type="SMART" id="SM00387">
    <property type="entry name" value="HATPase_c"/>
    <property type="match status" value="1"/>
</dbReference>
<dbReference type="InterPro" id="IPR005467">
    <property type="entry name" value="His_kinase_dom"/>
</dbReference>
<dbReference type="CDD" id="cd00130">
    <property type="entry name" value="PAS"/>
    <property type="match status" value="3"/>
</dbReference>
<feature type="transmembrane region" description="Helical" evidence="11">
    <location>
        <begin position="158"/>
        <end position="181"/>
    </location>
</feature>
<dbReference type="InterPro" id="IPR013655">
    <property type="entry name" value="PAS_fold_3"/>
</dbReference>
<evidence type="ECO:0000256" key="5">
    <source>
        <dbReference type="ARBA" id="ARBA00022553"/>
    </source>
</evidence>
<evidence type="ECO:0000256" key="7">
    <source>
        <dbReference type="ARBA" id="ARBA00022692"/>
    </source>
</evidence>
<dbReference type="PROSITE" id="PS50109">
    <property type="entry name" value="HIS_KIN"/>
    <property type="match status" value="1"/>
</dbReference>
<dbReference type="InterPro" id="IPR001610">
    <property type="entry name" value="PAC"/>
</dbReference>
<dbReference type="RefSeq" id="WP_123147301.1">
    <property type="nucleotide sequence ID" value="NZ_FUIG01000013.1"/>
</dbReference>
<feature type="domain" description="Histidine kinase" evidence="12">
    <location>
        <begin position="723"/>
        <end position="935"/>
    </location>
</feature>
<dbReference type="InterPro" id="IPR035965">
    <property type="entry name" value="PAS-like_dom_sf"/>
</dbReference>
<dbReference type="InterPro" id="IPR003661">
    <property type="entry name" value="HisK_dim/P_dom"/>
</dbReference>
<dbReference type="Pfam" id="PF02518">
    <property type="entry name" value="HATPase_c"/>
    <property type="match status" value="1"/>
</dbReference>
<feature type="transmembrane region" description="Helical" evidence="11">
    <location>
        <begin position="193"/>
        <end position="214"/>
    </location>
</feature>
<feature type="domain" description="PAS" evidence="13">
    <location>
        <begin position="437"/>
        <end position="514"/>
    </location>
</feature>
<evidence type="ECO:0000256" key="6">
    <source>
        <dbReference type="ARBA" id="ARBA00022679"/>
    </source>
</evidence>
<feature type="transmembrane region" description="Helical" evidence="11">
    <location>
        <begin position="86"/>
        <end position="107"/>
    </location>
</feature>
<dbReference type="InterPro" id="IPR000014">
    <property type="entry name" value="PAS"/>
</dbReference>
<dbReference type="SUPFAM" id="SSF55785">
    <property type="entry name" value="PYP-like sensor domain (PAS domain)"/>
    <property type="match status" value="3"/>
</dbReference>
<dbReference type="GO" id="GO:0005886">
    <property type="term" value="C:plasma membrane"/>
    <property type="evidence" value="ECO:0007669"/>
    <property type="project" value="UniProtKB-SubCell"/>
</dbReference>
<keyword evidence="8" id="KW-0418">Kinase</keyword>
<dbReference type="Pfam" id="PF08447">
    <property type="entry name" value="PAS_3"/>
    <property type="match status" value="3"/>
</dbReference>
<dbReference type="InterPro" id="IPR052162">
    <property type="entry name" value="Sensor_kinase/Photoreceptor"/>
</dbReference>
<dbReference type="PANTHER" id="PTHR43304:SF1">
    <property type="entry name" value="PAC DOMAIN-CONTAINING PROTEIN"/>
    <property type="match status" value="1"/>
</dbReference>
<evidence type="ECO:0000256" key="11">
    <source>
        <dbReference type="SAM" id="Phobius"/>
    </source>
</evidence>
<dbReference type="PRINTS" id="PR00344">
    <property type="entry name" value="BCTRLSENSOR"/>
</dbReference>
<evidence type="ECO:0000256" key="4">
    <source>
        <dbReference type="ARBA" id="ARBA00022475"/>
    </source>
</evidence>
<feature type="transmembrane region" description="Helical" evidence="11">
    <location>
        <begin position="33"/>
        <end position="54"/>
    </location>
</feature>
<dbReference type="CDD" id="cd00082">
    <property type="entry name" value="HisKA"/>
    <property type="match status" value="1"/>
</dbReference>
<evidence type="ECO:0000259" key="12">
    <source>
        <dbReference type="PROSITE" id="PS50109"/>
    </source>
</evidence>
<feature type="transmembrane region" description="Helical" evidence="11">
    <location>
        <begin position="119"/>
        <end position="146"/>
    </location>
</feature>
<evidence type="ECO:0000313" key="16">
    <source>
        <dbReference type="Proteomes" id="UP000245698"/>
    </source>
</evidence>
<dbReference type="NCBIfam" id="TIGR00229">
    <property type="entry name" value="sensory_box"/>
    <property type="match status" value="3"/>
</dbReference>
<dbReference type="Pfam" id="PF05231">
    <property type="entry name" value="MASE1"/>
    <property type="match status" value="1"/>
</dbReference>
<evidence type="ECO:0000256" key="2">
    <source>
        <dbReference type="ARBA" id="ARBA00004651"/>
    </source>
</evidence>
<evidence type="ECO:0000256" key="9">
    <source>
        <dbReference type="ARBA" id="ARBA00022989"/>
    </source>
</evidence>
<dbReference type="Gene3D" id="1.10.287.130">
    <property type="match status" value="1"/>
</dbReference>
<evidence type="ECO:0000259" key="13">
    <source>
        <dbReference type="PROSITE" id="PS50112"/>
    </source>
</evidence>
<proteinExistence type="predicted"/>
<dbReference type="InterPro" id="IPR000700">
    <property type="entry name" value="PAS-assoc_C"/>
</dbReference>
<dbReference type="InterPro" id="IPR036890">
    <property type="entry name" value="HATPase_C_sf"/>
</dbReference>
<feature type="domain" description="PAS" evidence="13">
    <location>
        <begin position="304"/>
        <end position="381"/>
    </location>
</feature>
<protein>
    <recommendedName>
        <fullName evidence="3">histidine kinase</fullName>
        <ecNumber evidence="3">2.7.13.3</ecNumber>
    </recommendedName>
</protein>
<dbReference type="InterPro" id="IPR003594">
    <property type="entry name" value="HATPase_dom"/>
</dbReference>
<evidence type="ECO:0000256" key="1">
    <source>
        <dbReference type="ARBA" id="ARBA00000085"/>
    </source>
</evidence>
<keyword evidence="6" id="KW-0808">Transferase</keyword>
<dbReference type="EC" id="2.7.13.3" evidence="3"/>
<keyword evidence="16" id="KW-1185">Reference proteome</keyword>
<evidence type="ECO:0000256" key="3">
    <source>
        <dbReference type="ARBA" id="ARBA00012438"/>
    </source>
</evidence>
<keyword evidence="7 11" id="KW-0812">Transmembrane</keyword>
<dbReference type="Proteomes" id="UP000245698">
    <property type="component" value="Unassembled WGS sequence"/>
</dbReference>
<evidence type="ECO:0000256" key="10">
    <source>
        <dbReference type="ARBA" id="ARBA00023136"/>
    </source>
</evidence>
<keyword evidence="9 11" id="KW-1133">Transmembrane helix</keyword>
<feature type="transmembrane region" description="Helical" evidence="11">
    <location>
        <begin position="275"/>
        <end position="294"/>
    </location>
</feature>
<dbReference type="SMART" id="SM00388">
    <property type="entry name" value="HisKA"/>
    <property type="match status" value="1"/>
</dbReference>
<feature type="transmembrane region" description="Helical" evidence="11">
    <location>
        <begin position="234"/>
        <end position="254"/>
    </location>
</feature>
<comment type="subcellular location">
    <subcellularLocation>
        <location evidence="2">Cell membrane</location>
        <topology evidence="2">Multi-pass membrane protein</topology>
    </subcellularLocation>
</comment>
<dbReference type="PANTHER" id="PTHR43304">
    <property type="entry name" value="PHYTOCHROME-LIKE PROTEIN CPH1"/>
    <property type="match status" value="1"/>
</dbReference>
<name>A0A2P9AAF2_9HYPH</name>
<keyword evidence="10 11" id="KW-0472">Membrane</keyword>
<comment type="catalytic activity">
    <reaction evidence="1">
        <text>ATP + protein L-histidine = ADP + protein N-phospho-L-histidine.</text>
        <dbReference type="EC" id="2.7.13.3"/>
    </reaction>
</comment>
<dbReference type="SUPFAM" id="SSF47384">
    <property type="entry name" value="Homodimeric domain of signal transducing histidine kinase"/>
    <property type="match status" value="1"/>
</dbReference>
<dbReference type="FunFam" id="3.30.450.20:FF:000099">
    <property type="entry name" value="Sensory box sensor histidine kinase"/>
    <property type="match status" value="1"/>
</dbReference>
<dbReference type="SUPFAM" id="SSF55874">
    <property type="entry name" value="ATPase domain of HSP90 chaperone/DNA topoisomerase II/histidine kinase"/>
    <property type="match status" value="1"/>
</dbReference>
<reference evidence="16" key="1">
    <citation type="submission" date="2016-12" db="EMBL/GenBank/DDBJ databases">
        <authorList>
            <person name="Brunel B."/>
        </authorList>
    </citation>
    <scope>NUCLEOTIDE SEQUENCE [LARGE SCALE GENOMIC DNA]</scope>
</reference>
<dbReference type="AlphaFoldDB" id="A0A2P9AAF2"/>
<evidence type="ECO:0000256" key="8">
    <source>
        <dbReference type="ARBA" id="ARBA00022777"/>
    </source>
</evidence>
<dbReference type="Gene3D" id="3.30.565.10">
    <property type="entry name" value="Histidine kinase-like ATPase, C-terminal domain"/>
    <property type="match status" value="1"/>
</dbReference>
<keyword evidence="5" id="KW-0597">Phosphoprotein</keyword>
<evidence type="ECO:0000259" key="14">
    <source>
        <dbReference type="PROSITE" id="PS50113"/>
    </source>
</evidence>
<accession>A0A2P9AAF2</accession>
<gene>
    <name evidence="15" type="ORF">BQ8482_110024</name>
</gene>
<dbReference type="PROSITE" id="PS50113">
    <property type="entry name" value="PAC"/>
    <property type="match status" value="3"/>
</dbReference>
<dbReference type="EMBL" id="FUIG01000013">
    <property type="protein sequence ID" value="SJM28094.1"/>
    <property type="molecule type" value="Genomic_DNA"/>
</dbReference>